<proteinExistence type="predicted"/>
<dbReference type="eggNOG" id="COG3250">
    <property type="taxonomic scope" value="Bacteria"/>
</dbReference>
<dbReference type="GO" id="GO:0005975">
    <property type="term" value="P:carbohydrate metabolic process"/>
    <property type="evidence" value="ECO:0007669"/>
    <property type="project" value="TreeGrafter"/>
</dbReference>
<organism evidence="3 4">
    <name type="scientific">Bifidobacterium tsurumiense</name>
    <dbReference type="NCBI Taxonomy" id="356829"/>
    <lineage>
        <taxon>Bacteria</taxon>
        <taxon>Bacillati</taxon>
        <taxon>Actinomycetota</taxon>
        <taxon>Actinomycetes</taxon>
        <taxon>Bifidobacteriales</taxon>
        <taxon>Bifidobacteriaceae</taxon>
        <taxon>Bifidobacterium</taxon>
    </lineage>
</organism>
<keyword evidence="4" id="KW-1185">Reference proteome</keyword>
<sequence length="631" mass="71240">MLTLPRILGDGCVLQANTVVPIWGWSEPSEHICVQIDKTIVKTQADGQGFWQVALPPTKCGGPFDCIISAESGDSIRQHCYIGEVFLCSGQSNMELPMEALRFDYPKTYASADDHLLRQYKVNTEIDFHERHRDHASGEWKACNADSIGEFSAIAYWFGRSIRKLCGAPVGLINVSLGGSPIESWIDSASLERFPEELERLRPHLEKGAPDRLSRQSLEEIERWHKELDGKQGAVANDWEEIQLPDTFKGTGLEGFVGKVELRKTIYLTSSQVCQNSLLRLGTWSDEDETYVNEHFVGAKGNQYESRDYAVGPGILKEGENRIKVILTCDYGSGRVTPNKSMILKLEDEQIDLSGIWEYRILSRAERRCPVEDFIRWKPTVLFNGMLAPCIPYAVHAVLWYQGESNTGNNARSYQAMLESMIKLWRKEWQRDDLPFLIVQLPNFGIDCIEDGGWPLVREAQYSVSAELENVATVVTLDAGEWNDLHPRNKRIIADRLFDAAQALLFGKHKTHPVLGAWKINNTTGELSVRFLQEEYGKNHCETTELSPLATLDGDCPGEFTWFWRDGGTVEQAETWIIDNEIHAKLPQRTPTSLRYAWSNNPSIGLLCDDRGVPVSPFRIEITSSSSNPVE</sequence>
<evidence type="ECO:0000256" key="1">
    <source>
        <dbReference type="ARBA" id="ARBA00022801"/>
    </source>
</evidence>
<dbReference type="Gene3D" id="3.40.50.1110">
    <property type="entry name" value="SGNH hydrolase"/>
    <property type="match status" value="1"/>
</dbReference>
<dbReference type="InterPro" id="IPR005181">
    <property type="entry name" value="SASA"/>
</dbReference>
<dbReference type="InterPro" id="IPR008979">
    <property type="entry name" value="Galactose-bd-like_sf"/>
</dbReference>
<evidence type="ECO:0000259" key="2">
    <source>
        <dbReference type="Pfam" id="PF03629"/>
    </source>
</evidence>
<evidence type="ECO:0000313" key="3">
    <source>
        <dbReference type="EMBL" id="KFJ08322.1"/>
    </source>
</evidence>
<keyword evidence="1 3" id="KW-0378">Hydrolase</keyword>
<dbReference type="SUPFAM" id="SSF52266">
    <property type="entry name" value="SGNH hydrolase"/>
    <property type="match status" value="1"/>
</dbReference>
<reference evidence="3 4" key="1">
    <citation type="submission" date="2014-03" db="EMBL/GenBank/DDBJ databases">
        <title>Genomics of Bifidobacteria.</title>
        <authorList>
            <person name="Ventura M."/>
            <person name="Milani C."/>
            <person name="Lugli G.A."/>
        </authorList>
    </citation>
    <scope>NUCLEOTIDE SEQUENCE [LARGE SCALE GENOMIC DNA]</scope>
    <source>
        <strain evidence="3 4">JCM 13495</strain>
    </source>
</reference>
<protein>
    <submittedName>
        <fullName evidence="3">Putative secreted protein</fullName>
        <ecNumber evidence="3">3.1.1.53</ecNumber>
    </submittedName>
</protein>
<name>A0A087EKM1_9BIFI</name>
<accession>A0A087EKM1</accession>
<dbReference type="Gene3D" id="2.60.120.260">
    <property type="entry name" value="Galactose-binding domain-like"/>
    <property type="match status" value="1"/>
</dbReference>
<dbReference type="InterPro" id="IPR036514">
    <property type="entry name" value="SGNH_hydro_sf"/>
</dbReference>
<dbReference type="EMBL" id="JGZU01000002">
    <property type="protein sequence ID" value="KFJ08322.1"/>
    <property type="molecule type" value="Genomic_DNA"/>
</dbReference>
<feature type="domain" description="Sialate O-acetylesterase" evidence="2">
    <location>
        <begin position="84"/>
        <end position="203"/>
    </location>
</feature>
<dbReference type="PANTHER" id="PTHR22901:SF0">
    <property type="entry name" value="SIALATE O-ACETYLESTERASE"/>
    <property type="match status" value="1"/>
</dbReference>
<comment type="caution">
    <text evidence="3">The sequence shown here is derived from an EMBL/GenBank/DDBJ whole genome shotgun (WGS) entry which is preliminary data.</text>
</comment>
<dbReference type="GO" id="GO:0001681">
    <property type="term" value="F:sialate O-acetylesterase activity"/>
    <property type="evidence" value="ECO:0007669"/>
    <property type="project" value="UniProtKB-EC"/>
</dbReference>
<feature type="domain" description="Sialate O-acetylesterase" evidence="2">
    <location>
        <begin position="394"/>
        <end position="480"/>
    </location>
</feature>
<dbReference type="Pfam" id="PF03629">
    <property type="entry name" value="SASA"/>
    <property type="match status" value="2"/>
</dbReference>
<dbReference type="STRING" id="356829.BITS_0831"/>
<gene>
    <name evidence="3" type="ORF">BITS_0831</name>
</gene>
<dbReference type="EC" id="3.1.1.53" evidence="3"/>
<dbReference type="Proteomes" id="UP000029080">
    <property type="component" value="Unassembled WGS sequence"/>
</dbReference>
<dbReference type="AlphaFoldDB" id="A0A087EKM1"/>
<dbReference type="PANTHER" id="PTHR22901">
    <property type="entry name" value="SIALATE O-ACETYLESTERASE"/>
    <property type="match status" value="1"/>
</dbReference>
<dbReference type="InterPro" id="IPR039329">
    <property type="entry name" value="SIAE"/>
</dbReference>
<dbReference type="SUPFAM" id="SSF49785">
    <property type="entry name" value="Galactose-binding domain-like"/>
    <property type="match status" value="1"/>
</dbReference>
<evidence type="ECO:0000313" key="4">
    <source>
        <dbReference type="Proteomes" id="UP000029080"/>
    </source>
</evidence>